<proteinExistence type="predicted"/>
<name>A0AAQ4E4M4_AMBAM</name>
<organism evidence="2 3">
    <name type="scientific">Amblyomma americanum</name>
    <name type="common">Lone star tick</name>
    <dbReference type="NCBI Taxonomy" id="6943"/>
    <lineage>
        <taxon>Eukaryota</taxon>
        <taxon>Metazoa</taxon>
        <taxon>Ecdysozoa</taxon>
        <taxon>Arthropoda</taxon>
        <taxon>Chelicerata</taxon>
        <taxon>Arachnida</taxon>
        <taxon>Acari</taxon>
        <taxon>Parasitiformes</taxon>
        <taxon>Ixodida</taxon>
        <taxon>Ixodoidea</taxon>
        <taxon>Ixodidae</taxon>
        <taxon>Amblyomminae</taxon>
        <taxon>Amblyomma</taxon>
    </lineage>
</organism>
<evidence type="ECO:0008006" key="4">
    <source>
        <dbReference type="Google" id="ProtNLM"/>
    </source>
</evidence>
<evidence type="ECO:0000313" key="3">
    <source>
        <dbReference type="Proteomes" id="UP001321473"/>
    </source>
</evidence>
<feature type="compositionally biased region" description="Polar residues" evidence="1">
    <location>
        <begin position="23"/>
        <end position="34"/>
    </location>
</feature>
<dbReference type="AlphaFoldDB" id="A0AAQ4E4M4"/>
<evidence type="ECO:0000313" key="2">
    <source>
        <dbReference type="EMBL" id="KAK8769656.1"/>
    </source>
</evidence>
<dbReference type="Proteomes" id="UP001321473">
    <property type="component" value="Unassembled WGS sequence"/>
</dbReference>
<feature type="compositionally biased region" description="Acidic residues" evidence="1">
    <location>
        <begin position="1"/>
        <end position="18"/>
    </location>
</feature>
<accession>A0AAQ4E4M4</accession>
<dbReference type="EMBL" id="JARKHS020022312">
    <property type="protein sequence ID" value="KAK8769656.1"/>
    <property type="molecule type" value="Genomic_DNA"/>
</dbReference>
<reference evidence="2 3" key="1">
    <citation type="journal article" date="2023" name="Arcadia Sci">
        <title>De novo assembly of a long-read Amblyomma americanum tick genome.</title>
        <authorList>
            <person name="Chou S."/>
            <person name="Poskanzer K.E."/>
            <person name="Rollins M."/>
            <person name="Thuy-Boun P.S."/>
        </authorList>
    </citation>
    <scope>NUCLEOTIDE SEQUENCE [LARGE SCALE GENOMIC DNA]</scope>
    <source>
        <strain evidence="2">F_SG_1</strain>
        <tissue evidence="2">Salivary glands</tissue>
    </source>
</reference>
<feature type="region of interest" description="Disordered" evidence="1">
    <location>
        <begin position="1"/>
        <end position="75"/>
    </location>
</feature>
<sequence>MMEYAVEGEDISPEDVSEDTGWKINTQRNSTTKARLSYGGNAVSPNGGPGPKNGKGSTNSPSSVKKGIIRRGKMPPLPKNDIKIIVRIRGGLNIAKIGAAALADAITAAACIDELKREADTICPNYQQNIVVVRTPEEENATKYLRIKELCIAGDTHAAAAYRAAPHETCKGIIRNIPLSEGPEALSRKIVNPRNPLALAAKRIKESGTVIIAFNLYKVPKYVRADMITVLGVLIESNGANTLTIQKIISKTENAVRLVKRVANRQTGLKEDSLIRFMHAFVLCHFTYVAAMHKWKPSEKKKLDTQIRKITKKVLGVPLCTSNDRLLQLGIHITLDEIAEAQDRTQMVRLSTTSAGRQILRELGVPQEKISQLDVGIPLKVRQRYEVKPVLRNMHPEQNVGRRKPRGACLLRLIRDENQKVGFVDASFNEERKVFTVVVVDNEGSVVNAATVRTDRPEVAEQAAIALSLVDRRRPFVYSDSMSAVRAFEKGSVAKVAFKIM</sequence>
<protein>
    <recommendedName>
        <fullName evidence="4">Tick transposon</fullName>
    </recommendedName>
</protein>
<comment type="caution">
    <text evidence="2">The sequence shown here is derived from an EMBL/GenBank/DDBJ whole genome shotgun (WGS) entry which is preliminary data.</text>
</comment>
<evidence type="ECO:0000256" key="1">
    <source>
        <dbReference type="SAM" id="MobiDB-lite"/>
    </source>
</evidence>
<gene>
    <name evidence="2" type="ORF">V5799_013879</name>
</gene>
<keyword evidence="3" id="KW-1185">Reference proteome</keyword>